<accession>A0A2P2JV34</accession>
<evidence type="ECO:0000313" key="1">
    <source>
        <dbReference type="EMBL" id="MBW97310.1"/>
    </source>
</evidence>
<protein>
    <submittedName>
        <fullName evidence="1">Uncharacterized protein</fullName>
    </submittedName>
</protein>
<organism evidence="1">
    <name type="scientific">Rhizophora mucronata</name>
    <name type="common">Asiatic mangrove</name>
    <dbReference type="NCBI Taxonomy" id="61149"/>
    <lineage>
        <taxon>Eukaryota</taxon>
        <taxon>Viridiplantae</taxon>
        <taxon>Streptophyta</taxon>
        <taxon>Embryophyta</taxon>
        <taxon>Tracheophyta</taxon>
        <taxon>Spermatophyta</taxon>
        <taxon>Magnoliopsida</taxon>
        <taxon>eudicotyledons</taxon>
        <taxon>Gunneridae</taxon>
        <taxon>Pentapetalae</taxon>
        <taxon>rosids</taxon>
        <taxon>fabids</taxon>
        <taxon>Malpighiales</taxon>
        <taxon>Rhizophoraceae</taxon>
        <taxon>Rhizophora</taxon>
    </lineage>
</organism>
<reference evidence="1" key="1">
    <citation type="submission" date="2018-02" db="EMBL/GenBank/DDBJ databases">
        <title>Rhizophora mucronata_Transcriptome.</title>
        <authorList>
            <person name="Meera S.P."/>
            <person name="Sreeshan A."/>
            <person name="Augustine A."/>
        </authorList>
    </citation>
    <scope>NUCLEOTIDE SEQUENCE</scope>
    <source>
        <tissue evidence="1">Leaf</tissue>
    </source>
</reference>
<name>A0A2P2JV34_RHIMU</name>
<dbReference type="AlphaFoldDB" id="A0A2P2JV34"/>
<dbReference type="EMBL" id="GGEC01016827">
    <property type="protein sequence ID" value="MBW97310.1"/>
    <property type="molecule type" value="Transcribed_RNA"/>
</dbReference>
<proteinExistence type="predicted"/>
<sequence length="38" mass="4302">MKRKMKITIPIIGNLGSCGKKLFQSTQKQPIKKKMKGI</sequence>